<reference evidence="6" key="1">
    <citation type="journal article" date="2015" name="Chem. Biol.">
        <title>Characterization of the Biosynthetic Gene Cluster for Benzoxazole Antibiotics A33853 Reveals Unusual Assembly Logic.</title>
        <authorList>
            <person name="Lv M."/>
            <person name="Zhao J."/>
            <person name="Deng Z."/>
            <person name="Yu Y."/>
        </authorList>
    </citation>
    <scope>NUCLEOTIDE SEQUENCE</scope>
    <source>
        <strain evidence="6">NRRL 12068</strain>
    </source>
</reference>
<accession>A0A0M4NDI3</accession>
<dbReference type="InterPro" id="IPR006076">
    <property type="entry name" value="FAD-dep_OxRdtase"/>
</dbReference>
<gene>
    <name evidence="6" type="primary">bomB</name>
</gene>
<dbReference type="PANTHER" id="PTHR10961:SF7">
    <property type="entry name" value="FAD DEPENDENT OXIDOREDUCTASE DOMAIN-CONTAINING PROTEIN"/>
    <property type="match status" value="1"/>
</dbReference>
<dbReference type="Pfam" id="PF01266">
    <property type="entry name" value="DAO"/>
    <property type="match status" value="1"/>
</dbReference>
<dbReference type="Gene3D" id="3.30.9.10">
    <property type="entry name" value="D-Amino Acid Oxidase, subunit A, domain 2"/>
    <property type="match status" value="1"/>
</dbReference>
<dbReference type="InterPro" id="IPR036188">
    <property type="entry name" value="FAD/NAD-bd_sf"/>
</dbReference>
<organism evidence="6">
    <name type="scientific">Streptomyces sp. NRRL 12068</name>
    <dbReference type="NCBI Taxonomy" id="1715678"/>
    <lineage>
        <taxon>Bacteria</taxon>
        <taxon>Bacillati</taxon>
        <taxon>Actinomycetota</taxon>
        <taxon>Actinomycetes</taxon>
        <taxon>Kitasatosporales</taxon>
        <taxon>Streptomycetaceae</taxon>
        <taxon>Streptomyces</taxon>
    </lineage>
</organism>
<name>A0A0M4NDI3_9ACTN</name>
<dbReference type="SUPFAM" id="SSF54373">
    <property type="entry name" value="FAD-linked reductases, C-terminal domain"/>
    <property type="match status" value="1"/>
</dbReference>
<dbReference type="SUPFAM" id="SSF51905">
    <property type="entry name" value="FAD/NAD(P)-binding domain"/>
    <property type="match status" value="1"/>
</dbReference>
<dbReference type="NCBIfam" id="NF008425">
    <property type="entry name" value="PRK11259.1"/>
    <property type="match status" value="1"/>
</dbReference>
<evidence type="ECO:0000256" key="4">
    <source>
        <dbReference type="ARBA" id="ARBA00023002"/>
    </source>
</evidence>
<evidence type="ECO:0000259" key="5">
    <source>
        <dbReference type="Pfam" id="PF01266"/>
    </source>
</evidence>
<evidence type="ECO:0000256" key="2">
    <source>
        <dbReference type="ARBA" id="ARBA00022630"/>
    </source>
</evidence>
<proteinExistence type="predicted"/>
<keyword evidence="2" id="KW-0285">Flavoprotein</keyword>
<dbReference type="AlphaFoldDB" id="A0A0M4NDI3"/>
<evidence type="ECO:0000256" key="1">
    <source>
        <dbReference type="ARBA" id="ARBA00001974"/>
    </source>
</evidence>
<dbReference type="Gene3D" id="3.50.50.60">
    <property type="entry name" value="FAD/NAD(P)-binding domain"/>
    <property type="match status" value="1"/>
</dbReference>
<dbReference type="EMBL" id="KR476659">
    <property type="protein sequence ID" value="ALE27494.1"/>
    <property type="molecule type" value="Genomic_DNA"/>
</dbReference>
<comment type="cofactor">
    <cofactor evidence="1">
        <name>FAD</name>
        <dbReference type="ChEBI" id="CHEBI:57692"/>
    </cofactor>
</comment>
<protein>
    <submittedName>
        <fullName evidence="6">FAD-dependent dehydrogenase</fullName>
    </submittedName>
</protein>
<dbReference type="PANTHER" id="PTHR10961">
    <property type="entry name" value="PEROXISOMAL SARCOSINE OXIDASE"/>
    <property type="match status" value="1"/>
</dbReference>
<evidence type="ECO:0000256" key="3">
    <source>
        <dbReference type="ARBA" id="ARBA00022827"/>
    </source>
</evidence>
<dbReference type="GO" id="GO:0008115">
    <property type="term" value="F:sarcosine oxidase activity"/>
    <property type="evidence" value="ECO:0007669"/>
    <property type="project" value="TreeGrafter"/>
</dbReference>
<feature type="domain" description="FAD dependent oxidoreductase" evidence="5">
    <location>
        <begin position="8"/>
        <end position="360"/>
    </location>
</feature>
<dbReference type="GO" id="GO:0050660">
    <property type="term" value="F:flavin adenine dinucleotide binding"/>
    <property type="evidence" value="ECO:0007669"/>
    <property type="project" value="InterPro"/>
</dbReference>
<evidence type="ECO:0000313" key="6">
    <source>
        <dbReference type="EMBL" id="ALE27494.1"/>
    </source>
</evidence>
<keyword evidence="3" id="KW-0274">FAD</keyword>
<dbReference type="InterPro" id="IPR045170">
    <property type="entry name" value="MTOX"/>
</dbReference>
<sequence length="380" mass="40831">MAQWDAEVAVVGLGAWGACALWQLAERGVDAIGIERHQPGHSLGSSHGGSRMFRVTCLEHPGLVPLARRSRELWSRLEDSADQQLFFPVGGLLIGPKDGRVAGGTLTAAYRHGIEVSTLTGQALRFHYPRHVGVPEGHIGVREPSAGIIRPELSIRAAVNRAEKCGARILTDTRITTYDLVPGGVVLRTSQGELRVRQVVFTVGSWLSSLVGGLPLRTVRMPITWFRPLEPGDDTFGLEQFPVFMRELDDGTILWGNGAEGGHDVKLGIEDRADALPLDPEAYDRSVGPLDWSALTALLPAKLPGLEPLPSKVAVCMLTRTPDGQFVIGRPGDDPRVVVAGGDNAHGFKHATGIGEALAEIVRGEEPTVPIGFMSPNRFG</sequence>
<keyword evidence="4" id="KW-0560">Oxidoreductase</keyword>